<dbReference type="AlphaFoldDB" id="A0A840EVG1"/>
<dbReference type="Pfam" id="PF13458">
    <property type="entry name" value="Peripla_BP_6"/>
    <property type="match status" value="1"/>
</dbReference>
<evidence type="ECO:0000256" key="3">
    <source>
        <dbReference type="SAM" id="SignalP"/>
    </source>
</evidence>
<dbReference type="PANTHER" id="PTHR30483:SF6">
    <property type="entry name" value="PERIPLASMIC BINDING PROTEIN OF ABC TRANSPORTER FOR NATURAL AMINO ACIDS"/>
    <property type="match status" value="1"/>
</dbReference>
<evidence type="ECO:0000259" key="4">
    <source>
        <dbReference type="Pfam" id="PF13458"/>
    </source>
</evidence>
<dbReference type="CDD" id="cd06341">
    <property type="entry name" value="PBP1_ABC_ligand_binding-like"/>
    <property type="match status" value="1"/>
</dbReference>
<evidence type="ECO:0000256" key="1">
    <source>
        <dbReference type="ARBA" id="ARBA00010062"/>
    </source>
</evidence>
<protein>
    <submittedName>
        <fullName evidence="5">Branched-chain amino acid transport system substrate-binding protein</fullName>
    </submittedName>
</protein>
<accession>A0A840EVG1</accession>
<comment type="caution">
    <text evidence="5">The sequence shown here is derived from an EMBL/GenBank/DDBJ whole genome shotgun (WGS) entry which is preliminary data.</text>
</comment>
<evidence type="ECO:0000313" key="5">
    <source>
        <dbReference type="EMBL" id="MBB4133826.1"/>
    </source>
</evidence>
<dbReference type="EMBL" id="JACIFP010000001">
    <property type="protein sequence ID" value="MBB4133826.1"/>
    <property type="molecule type" value="Genomic_DNA"/>
</dbReference>
<sequence>MRHLTPQIGRRTAAALAVPLLVFGAAACAEDTSTDSNAAEGAVSSAPEGTFQGTKAEGSPIKIGVINSEDGPAISQPEGRLAADAAVKYANENLGGIGGHPIETFVCKSKEDTASATDCANQMVEQKVAAVAVLNTAHGDAMAPIITGAGIPYTGYNGAGGTELRSDKSFFWTGGFPSVLIGMAQYAAEHGHKTATLFVTDNAAVVGSTEAMGKPAFEKAGVTLTVAPIPLGTPDASSQVAAGVKDKPGMVGLVGDATMCTSTLKGLTTVQYSGDMLVVSPCIEDSTIEGAGEALGKSKVVTSTSGGGSDKESLIYRAVMAKYAPDTSLGGASQTGFQSMLGLIRAAASLTGEPTAANTMTAIRAAADVPIPLGGGATMTCNGTALAGLKAPCANYVLVGDLDDKGKSSDVSLIQLNK</sequence>
<name>A0A840EVG1_9ACTN</name>
<dbReference type="InterPro" id="IPR028081">
    <property type="entry name" value="Leu-bd"/>
</dbReference>
<keyword evidence="6" id="KW-1185">Reference proteome</keyword>
<evidence type="ECO:0000256" key="2">
    <source>
        <dbReference type="ARBA" id="ARBA00022729"/>
    </source>
</evidence>
<proteinExistence type="inferred from homology"/>
<dbReference type="Gene3D" id="3.40.50.2300">
    <property type="match status" value="2"/>
</dbReference>
<organism evidence="5 6">
    <name type="scientific">Gordonia humi</name>
    <dbReference type="NCBI Taxonomy" id="686429"/>
    <lineage>
        <taxon>Bacteria</taxon>
        <taxon>Bacillati</taxon>
        <taxon>Actinomycetota</taxon>
        <taxon>Actinomycetes</taxon>
        <taxon>Mycobacteriales</taxon>
        <taxon>Gordoniaceae</taxon>
        <taxon>Gordonia</taxon>
    </lineage>
</organism>
<dbReference type="SUPFAM" id="SSF53822">
    <property type="entry name" value="Periplasmic binding protein-like I"/>
    <property type="match status" value="1"/>
</dbReference>
<comment type="similarity">
    <text evidence="1">Belongs to the leucine-binding protein family.</text>
</comment>
<feature type="chain" id="PRO_5039672527" evidence="3">
    <location>
        <begin position="30"/>
        <end position="418"/>
    </location>
</feature>
<dbReference type="RefSeq" id="WP_183368967.1">
    <property type="nucleotide sequence ID" value="NZ_BAABHL010000045.1"/>
</dbReference>
<evidence type="ECO:0000313" key="6">
    <source>
        <dbReference type="Proteomes" id="UP000551501"/>
    </source>
</evidence>
<feature type="signal peptide" evidence="3">
    <location>
        <begin position="1"/>
        <end position="29"/>
    </location>
</feature>
<dbReference type="Proteomes" id="UP000551501">
    <property type="component" value="Unassembled WGS sequence"/>
</dbReference>
<gene>
    <name evidence="5" type="ORF">BKA16_000378</name>
</gene>
<keyword evidence="2 3" id="KW-0732">Signal</keyword>
<reference evidence="5 6" key="1">
    <citation type="submission" date="2020-08" db="EMBL/GenBank/DDBJ databases">
        <title>Sequencing the genomes of 1000 actinobacteria strains.</title>
        <authorList>
            <person name="Klenk H.-P."/>
        </authorList>
    </citation>
    <scope>NUCLEOTIDE SEQUENCE [LARGE SCALE GENOMIC DNA]</scope>
    <source>
        <strain evidence="5 6">DSM 45298</strain>
    </source>
</reference>
<dbReference type="PROSITE" id="PS51257">
    <property type="entry name" value="PROKAR_LIPOPROTEIN"/>
    <property type="match status" value="1"/>
</dbReference>
<feature type="domain" description="Leucine-binding protein" evidence="4">
    <location>
        <begin position="60"/>
        <end position="385"/>
    </location>
</feature>
<dbReference type="PANTHER" id="PTHR30483">
    <property type="entry name" value="LEUCINE-SPECIFIC-BINDING PROTEIN"/>
    <property type="match status" value="1"/>
</dbReference>
<dbReference type="InterPro" id="IPR028082">
    <property type="entry name" value="Peripla_BP_I"/>
</dbReference>
<dbReference type="InterPro" id="IPR051010">
    <property type="entry name" value="BCAA_transport"/>
</dbReference>